<dbReference type="AlphaFoldDB" id="W7IX52"/>
<dbReference type="OrthoDB" id="4266042at2"/>
<dbReference type="GO" id="GO:0006355">
    <property type="term" value="P:regulation of DNA-templated transcription"/>
    <property type="evidence" value="ECO:0007669"/>
    <property type="project" value="InterPro"/>
</dbReference>
<dbReference type="Proteomes" id="UP000019277">
    <property type="component" value="Unassembled WGS sequence"/>
</dbReference>
<dbReference type="InterPro" id="IPR016032">
    <property type="entry name" value="Sig_transdc_resp-reg_C-effctor"/>
</dbReference>
<dbReference type="eggNOG" id="COG2197">
    <property type="taxonomic scope" value="Bacteria"/>
</dbReference>
<dbReference type="SUPFAM" id="SSF46894">
    <property type="entry name" value="C-terminal effector domain of the bipartite response regulators"/>
    <property type="match status" value="1"/>
</dbReference>
<dbReference type="GO" id="GO:0003677">
    <property type="term" value="F:DNA binding"/>
    <property type="evidence" value="ECO:0007669"/>
    <property type="project" value="InterPro"/>
</dbReference>
<feature type="domain" description="HTH luxR-type" evidence="1">
    <location>
        <begin position="154"/>
        <end position="208"/>
    </location>
</feature>
<organism evidence="2 3">
    <name type="scientific">Actinokineospora spheciospongiae</name>
    <dbReference type="NCBI Taxonomy" id="909613"/>
    <lineage>
        <taxon>Bacteria</taxon>
        <taxon>Bacillati</taxon>
        <taxon>Actinomycetota</taxon>
        <taxon>Actinomycetes</taxon>
        <taxon>Pseudonocardiales</taxon>
        <taxon>Pseudonocardiaceae</taxon>
        <taxon>Actinokineospora</taxon>
    </lineage>
</organism>
<evidence type="ECO:0000313" key="3">
    <source>
        <dbReference type="Proteomes" id="UP000019277"/>
    </source>
</evidence>
<dbReference type="RefSeq" id="WP_035289460.1">
    <property type="nucleotide sequence ID" value="NZ_AYXG01000237.1"/>
</dbReference>
<dbReference type="InterPro" id="IPR000792">
    <property type="entry name" value="Tscrpt_reg_LuxR_C"/>
</dbReference>
<dbReference type="SMART" id="SM00421">
    <property type="entry name" value="HTH_LUXR"/>
    <property type="match status" value="1"/>
</dbReference>
<dbReference type="STRING" id="909613.UO65_6130"/>
<evidence type="ECO:0000259" key="1">
    <source>
        <dbReference type="SMART" id="SM00421"/>
    </source>
</evidence>
<dbReference type="Gene3D" id="1.10.10.10">
    <property type="entry name" value="Winged helix-like DNA-binding domain superfamily/Winged helix DNA-binding domain"/>
    <property type="match status" value="1"/>
</dbReference>
<dbReference type="PATRIC" id="fig|909613.9.peg.6129"/>
<proteinExistence type="predicted"/>
<gene>
    <name evidence="2" type="ORF">UO65_6130</name>
</gene>
<dbReference type="EMBL" id="AYXG01000237">
    <property type="protein sequence ID" value="EWC58584.1"/>
    <property type="molecule type" value="Genomic_DNA"/>
</dbReference>
<dbReference type="InterPro" id="IPR036388">
    <property type="entry name" value="WH-like_DNA-bd_sf"/>
</dbReference>
<protein>
    <submittedName>
        <fullName evidence="2">Regulatory protein</fullName>
    </submittedName>
</protein>
<comment type="caution">
    <text evidence="2">The sequence shown here is derived from an EMBL/GenBank/DDBJ whole genome shotgun (WGS) entry which is preliminary data.</text>
</comment>
<accession>W7IX52</accession>
<sequence length="214" mass="23133">MTTSGITVVRGEQELYPWLAHAFAHARTEISCAVDQLFSWVVTRTASVPATRFPPGVRVRKLYRAGLLLDPAFAGYAHTMADLGAEVRVPEREVNETVLIDRRVAVLAGDTAHGPRGYSVVTVPEVVQGIASLFDTAWATAAPLALWDADRTDLRALAPRVLEALAAGAKDETAARTVGLSVRTYRRRVAELMAALGAETRFQAGVRARELGLI</sequence>
<reference evidence="2 3" key="1">
    <citation type="journal article" date="2014" name="Genome Announc.">
        <title>Draft Genome Sequence of the Antitrypanosomally Active Sponge-Associated Bacterium Actinokineospora sp. Strain EG49.</title>
        <authorList>
            <person name="Harjes J."/>
            <person name="Ryu T."/>
            <person name="Abdelmohsen U.R."/>
            <person name="Moitinho-Silva L."/>
            <person name="Horn H."/>
            <person name="Ravasi T."/>
            <person name="Hentschel U."/>
        </authorList>
    </citation>
    <scope>NUCLEOTIDE SEQUENCE [LARGE SCALE GENOMIC DNA]</scope>
    <source>
        <strain evidence="2 3">EG49</strain>
    </source>
</reference>
<evidence type="ECO:0000313" key="2">
    <source>
        <dbReference type="EMBL" id="EWC58584.1"/>
    </source>
</evidence>
<keyword evidence="3" id="KW-1185">Reference proteome</keyword>
<name>W7IX52_9PSEU</name>